<evidence type="ECO:0000313" key="4">
    <source>
        <dbReference type="Proteomes" id="UP000276991"/>
    </source>
</evidence>
<accession>A0A498SP45</accession>
<dbReference type="PANTHER" id="PTHR19919">
    <property type="entry name" value="WD REPEAT CONTAINING PROTEIN"/>
    <property type="match status" value="1"/>
</dbReference>
<reference evidence="3 4" key="1">
    <citation type="submission" date="2018-08" db="EMBL/GenBank/DDBJ databases">
        <authorList>
            <person name="Laetsch R D."/>
            <person name="Stevens L."/>
            <person name="Kumar S."/>
            <person name="Blaxter L. M."/>
        </authorList>
    </citation>
    <scope>NUCLEOTIDE SEQUENCE [LARGE SCALE GENOMIC DNA]</scope>
</reference>
<feature type="non-terminal residue" evidence="3">
    <location>
        <position position="1"/>
    </location>
</feature>
<keyword evidence="2" id="KW-0677">Repeat</keyword>
<sequence length="127" mass="14544">TIVKQDCWQFGYLRLMAITQHLSHVMQQLMGSEIVQMGSNQPSGVSSTNSKHKEVYKYEAPHTLYATGWSQHPDSSKKFRLALASFIEEYNNKISIVKLDEDAGEFIDYGSFDHPYPATKVMWIPDQ</sequence>
<feature type="non-terminal residue" evidence="3">
    <location>
        <position position="127"/>
    </location>
</feature>
<keyword evidence="1" id="KW-0853">WD repeat</keyword>
<gene>
    <name evidence="3" type="ORF">NAV_LOCUS10178</name>
</gene>
<dbReference type="Proteomes" id="UP000276991">
    <property type="component" value="Unassembled WGS sequence"/>
</dbReference>
<evidence type="ECO:0000256" key="2">
    <source>
        <dbReference type="ARBA" id="ARBA00022737"/>
    </source>
</evidence>
<evidence type="ECO:0000256" key="1">
    <source>
        <dbReference type="ARBA" id="ARBA00022574"/>
    </source>
</evidence>
<evidence type="ECO:0000313" key="3">
    <source>
        <dbReference type="EMBL" id="VBB35387.1"/>
    </source>
</evidence>
<proteinExistence type="predicted"/>
<dbReference type="OrthoDB" id="24670at2759"/>
<keyword evidence="4" id="KW-1185">Reference proteome</keyword>
<name>A0A498SP45_ACAVI</name>
<dbReference type="STRING" id="6277.A0A498SP45"/>
<dbReference type="InterPro" id="IPR045159">
    <property type="entry name" value="DCAF7-like"/>
</dbReference>
<protein>
    <submittedName>
        <fullName evidence="3">Uncharacterized protein</fullName>
    </submittedName>
</protein>
<organism evidence="3 4">
    <name type="scientific">Acanthocheilonema viteae</name>
    <name type="common">Filarial nematode worm</name>
    <name type="synonym">Dipetalonema viteae</name>
    <dbReference type="NCBI Taxonomy" id="6277"/>
    <lineage>
        <taxon>Eukaryota</taxon>
        <taxon>Metazoa</taxon>
        <taxon>Ecdysozoa</taxon>
        <taxon>Nematoda</taxon>
        <taxon>Chromadorea</taxon>
        <taxon>Rhabditida</taxon>
        <taxon>Spirurina</taxon>
        <taxon>Spiruromorpha</taxon>
        <taxon>Filarioidea</taxon>
        <taxon>Onchocercidae</taxon>
        <taxon>Acanthocheilonema</taxon>
    </lineage>
</organism>
<dbReference type="EMBL" id="UPTC01005775">
    <property type="protein sequence ID" value="VBB35387.1"/>
    <property type="molecule type" value="Genomic_DNA"/>
</dbReference>
<dbReference type="AlphaFoldDB" id="A0A498SP45"/>